<keyword evidence="1" id="KW-0521">NADP</keyword>
<accession>A0A0R1H019</accession>
<dbReference type="OrthoDB" id="9792162at2"/>
<dbReference type="SMART" id="SM00829">
    <property type="entry name" value="PKS_ER"/>
    <property type="match status" value="1"/>
</dbReference>
<dbReference type="GO" id="GO:0016651">
    <property type="term" value="F:oxidoreductase activity, acting on NAD(P)H"/>
    <property type="evidence" value="ECO:0007669"/>
    <property type="project" value="TreeGrafter"/>
</dbReference>
<sequence>MQAVVVRHPGEPAVLENMTVPTPKVKPGWSLIQVKGRGVNHSEVFTREGKSPSVAFPRILGIEAVGTITESTAATRLPVGQTVITFMGEMGRAYDGSYAEYVLVPNAQIFPVTTELPWASLAAVPETYYTAYGALLGLRLQAGDQLLVRGGTSGVGVAAAKLAHAMADVTVTATTRQLGKTDQLKAAGFDAVVEEREGQLLTSATFDRVLDLIGPATVADSLTHLNPGGIVSSTGQLGGQWTLTDFDPIMRIPNDCYLTSFYSGDVQVTRIQNLLQLIASQDIDVTPVKTFPLSDMRAAHEYLASHHSFGKVVVLS</sequence>
<dbReference type="eggNOG" id="COG0604">
    <property type="taxonomic scope" value="Bacteria"/>
</dbReference>
<dbReference type="PANTHER" id="PTHR48106">
    <property type="entry name" value="QUINONE OXIDOREDUCTASE PIG3-RELATED"/>
    <property type="match status" value="1"/>
</dbReference>
<dbReference type="EMBL" id="AZCZ01000003">
    <property type="protein sequence ID" value="KRK39353.1"/>
    <property type="molecule type" value="Genomic_DNA"/>
</dbReference>
<dbReference type="SUPFAM" id="SSF50129">
    <property type="entry name" value="GroES-like"/>
    <property type="match status" value="1"/>
</dbReference>
<dbReference type="InterPro" id="IPR011032">
    <property type="entry name" value="GroES-like_sf"/>
</dbReference>
<evidence type="ECO:0000259" key="3">
    <source>
        <dbReference type="SMART" id="SM00829"/>
    </source>
</evidence>
<protein>
    <recommendedName>
        <fullName evidence="3">Enoyl reductase (ER) domain-containing protein</fullName>
    </recommendedName>
</protein>
<reference evidence="4 5" key="1">
    <citation type="journal article" date="2015" name="Genome Announc.">
        <title>Expanding the biotechnology potential of lactobacilli through comparative genomics of 213 strains and associated genera.</title>
        <authorList>
            <person name="Sun Z."/>
            <person name="Harris H.M."/>
            <person name="McCann A."/>
            <person name="Guo C."/>
            <person name="Argimon S."/>
            <person name="Zhang W."/>
            <person name="Yang X."/>
            <person name="Jeffery I.B."/>
            <person name="Cooney J.C."/>
            <person name="Kagawa T.F."/>
            <person name="Liu W."/>
            <person name="Song Y."/>
            <person name="Salvetti E."/>
            <person name="Wrobel A."/>
            <person name="Rasinkangas P."/>
            <person name="Parkhill J."/>
            <person name="Rea M.C."/>
            <person name="O'Sullivan O."/>
            <person name="Ritari J."/>
            <person name="Douillard F.P."/>
            <person name="Paul Ross R."/>
            <person name="Yang R."/>
            <person name="Briner A.E."/>
            <person name="Felis G.E."/>
            <person name="de Vos W.M."/>
            <person name="Barrangou R."/>
            <person name="Klaenhammer T.R."/>
            <person name="Caufield P.W."/>
            <person name="Cui Y."/>
            <person name="Zhang H."/>
            <person name="O'Toole P.W."/>
        </authorList>
    </citation>
    <scope>NUCLEOTIDE SEQUENCE [LARGE SCALE GENOMIC DNA]</scope>
    <source>
        <strain evidence="4 5">ATCC 53295</strain>
    </source>
</reference>
<dbReference type="Pfam" id="PF13602">
    <property type="entry name" value="ADH_zinc_N_2"/>
    <property type="match status" value="1"/>
</dbReference>
<dbReference type="Gene3D" id="3.40.50.720">
    <property type="entry name" value="NAD(P)-binding Rossmann-like Domain"/>
    <property type="match status" value="1"/>
</dbReference>
<feature type="domain" description="Enoyl reductase (ER)" evidence="3">
    <location>
        <begin position="13"/>
        <end position="314"/>
    </location>
</feature>
<name>A0A0R1H019_9LACO</name>
<dbReference type="Pfam" id="PF08240">
    <property type="entry name" value="ADH_N"/>
    <property type="match status" value="1"/>
</dbReference>
<organism evidence="4 5">
    <name type="scientific">Levilactobacillus parabrevis ATCC 53295</name>
    <dbReference type="NCBI Taxonomy" id="1267003"/>
    <lineage>
        <taxon>Bacteria</taxon>
        <taxon>Bacillati</taxon>
        <taxon>Bacillota</taxon>
        <taxon>Bacilli</taxon>
        <taxon>Lactobacillales</taxon>
        <taxon>Lactobacillaceae</taxon>
        <taxon>Levilactobacillus</taxon>
    </lineage>
</organism>
<dbReference type="AlphaFoldDB" id="A0A0R1H019"/>
<comment type="caution">
    <text evidence="4">The sequence shown here is derived from an EMBL/GenBank/DDBJ whole genome shotgun (WGS) entry which is preliminary data.</text>
</comment>
<dbReference type="InterPro" id="IPR013154">
    <property type="entry name" value="ADH-like_N"/>
</dbReference>
<proteinExistence type="predicted"/>
<keyword evidence="5" id="KW-1185">Reference proteome</keyword>
<evidence type="ECO:0000256" key="2">
    <source>
        <dbReference type="ARBA" id="ARBA00023002"/>
    </source>
</evidence>
<dbReference type="PANTHER" id="PTHR48106:SF18">
    <property type="entry name" value="QUINONE OXIDOREDUCTASE PIG3"/>
    <property type="match status" value="1"/>
</dbReference>
<dbReference type="InterPro" id="IPR036291">
    <property type="entry name" value="NAD(P)-bd_dom_sf"/>
</dbReference>
<evidence type="ECO:0000313" key="5">
    <source>
        <dbReference type="Proteomes" id="UP000051176"/>
    </source>
</evidence>
<gene>
    <name evidence="4" type="ORF">FD07_GL001148</name>
</gene>
<evidence type="ECO:0000313" key="4">
    <source>
        <dbReference type="EMBL" id="KRK39353.1"/>
    </source>
</evidence>
<dbReference type="GO" id="GO:0070402">
    <property type="term" value="F:NADPH binding"/>
    <property type="evidence" value="ECO:0007669"/>
    <property type="project" value="TreeGrafter"/>
</dbReference>
<dbReference type="InterPro" id="IPR020843">
    <property type="entry name" value="ER"/>
</dbReference>
<dbReference type="PATRIC" id="fig|1267003.4.peg.1217"/>
<dbReference type="Proteomes" id="UP000051176">
    <property type="component" value="Unassembled WGS sequence"/>
</dbReference>
<keyword evidence="2" id="KW-0560">Oxidoreductase</keyword>
<dbReference type="STRING" id="357278.IV61_GL000062"/>
<dbReference type="SUPFAM" id="SSF51735">
    <property type="entry name" value="NAD(P)-binding Rossmann-fold domains"/>
    <property type="match status" value="1"/>
</dbReference>
<evidence type="ECO:0000256" key="1">
    <source>
        <dbReference type="ARBA" id="ARBA00022857"/>
    </source>
</evidence>
<dbReference type="Gene3D" id="3.90.180.10">
    <property type="entry name" value="Medium-chain alcohol dehydrogenases, catalytic domain"/>
    <property type="match status" value="1"/>
</dbReference>
<dbReference type="RefSeq" id="WP_020088438.1">
    <property type="nucleotide sequence ID" value="NZ_AZCZ01000003.1"/>
</dbReference>